<comment type="caution">
    <text evidence="1">The sequence shown here is derived from an EMBL/GenBank/DDBJ whole genome shotgun (WGS) entry which is preliminary data.</text>
</comment>
<dbReference type="EMBL" id="JALNTZ010000004">
    <property type="protein sequence ID" value="KAJ3656328.1"/>
    <property type="molecule type" value="Genomic_DNA"/>
</dbReference>
<sequence length="116" mass="12853">MFTSLSNTNLPAKLINSITPITVSRSKFNNSPALPFVRISSSHWTSRTQSLRLLQFLPLIFVITEGDFSSDLILLPTLRLHSSNQSKDLAPFMPAKTTEAASRTSLLLHVKVTTLN</sequence>
<evidence type="ECO:0000313" key="2">
    <source>
        <dbReference type="Proteomes" id="UP001168821"/>
    </source>
</evidence>
<keyword evidence="2" id="KW-1185">Reference proteome</keyword>
<protein>
    <submittedName>
        <fullName evidence="1">Uncharacterized protein</fullName>
    </submittedName>
</protein>
<accession>A0AA38IJ17</accession>
<reference evidence="1" key="1">
    <citation type="journal article" date="2023" name="G3 (Bethesda)">
        <title>Whole genome assemblies of Zophobas morio and Tenebrio molitor.</title>
        <authorList>
            <person name="Kaur S."/>
            <person name="Stinson S.A."/>
            <person name="diCenzo G.C."/>
        </authorList>
    </citation>
    <scope>NUCLEOTIDE SEQUENCE</scope>
    <source>
        <strain evidence="1">QUZm001</strain>
    </source>
</reference>
<proteinExistence type="predicted"/>
<dbReference type="Proteomes" id="UP001168821">
    <property type="component" value="Unassembled WGS sequence"/>
</dbReference>
<dbReference type="AlphaFoldDB" id="A0AA38IJ17"/>
<gene>
    <name evidence="1" type="ORF">Zmor_015412</name>
</gene>
<name>A0AA38IJ17_9CUCU</name>
<organism evidence="1 2">
    <name type="scientific">Zophobas morio</name>
    <dbReference type="NCBI Taxonomy" id="2755281"/>
    <lineage>
        <taxon>Eukaryota</taxon>
        <taxon>Metazoa</taxon>
        <taxon>Ecdysozoa</taxon>
        <taxon>Arthropoda</taxon>
        <taxon>Hexapoda</taxon>
        <taxon>Insecta</taxon>
        <taxon>Pterygota</taxon>
        <taxon>Neoptera</taxon>
        <taxon>Endopterygota</taxon>
        <taxon>Coleoptera</taxon>
        <taxon>Polyphaga</taxon>
        <taxon>Cucujiformia</taxon>
        <taxon>Tenebrionidae</taxon>
        <taxon>Zophobas</taxon>
    </lineage>
</organism>
<evidence type="ECO:0000313" key="1">
    <source>
        <dbReference type="EMBL" id="KAJ3656328.1"/>
    </source>
</evidence>